<feature type="non-terminal residue" evidence="2">
    <location>
        <position position="1"/>
    </location>
</feature>
<protein>
    <recommendedName>
        <fullName evidence="1">DJ-1/PfpI domain-containing protein</fullName>
    </recommendedName>
</protein>
<dbReference type="InterPro" id="IPR002818">
    <property type="entry name" value="DJ-1/PfpI"/>
</dbReference>
<dbReference type="Gene3D" id="3.40.50.880">
    <property type="match status" value="1"/>
</dbReference>
<dbReference type="AlphaFoldDB" id="X1UHY6"/>
<name>X1UHY6_9ZZZZ</name>
<evidence type="ECO:0000259" key="1">
    <source>
        <dbReference type="Pfam" id="PF01965"/>
    </source>
</evidence>
<sequence>SAICIAPVTLANAGILDKKKATVFRSEVKAIKRKGAIYTGKVVEVDGNIITAEGPQAAEEFGKTIINLLLKKIED</sequence>
<dbReference type="SUPFAM" id="SSF52317">
    <property type="entry name" value="Class I glutamine amidotransferase-like"/>
    <property type="match status" value="1"/>
</dbReference>
<gene>
    <name evidence="2" type="ORF">S12H4_60968</name>
</gene>
<dbReference type="EMBL" id="BARW01040300">
    <property type="protein sequence ID" value="GAJ17159.1"/>
    <property type="molecule type" value="Genomic_DNA"/>
</dbReference>
<evidence type="ECO:0000313" key="2">
    <source>
        <dbReference type="EMBL" id="GAJ17159.1"/>
    </source>
</evidence>
<accession>X1UHY6</accession>
<dbReference type="InterPro" id="IPR029062">
    <property type="entry name" value="Class_I_gatase-like"/>
</dbReference>
<dbReference type="Pfam" id="PF01965">
    <property type="entry name" value="DJ-1_PfpI"/>
    <property type="match status" value="1"/>
</dbReference>
<organism evidence="2">
    <name type="scientific">marine sediment metagenome</name>
    <dbReference type="NCBI Taxonomy" id="412755"/>
    <lineage>
        <taxon>unclassified sequences</taxon>
        <taxon>metagenomes</taxon>
        <taxon>ecological metagenomes</taxon>
    </lineage>
</organism>
<reference evidence="2" key="1">
    <citation type="journal article" date="2014" name="Front. Microbiol.">
        <title>High frequency of phylogenetically diverse reductive dehalogenase-homologous genes in deep subseafloor sedimentary metagenomes.</title>
        <authorList>
            <person name="Kawai M."/>
            <person name="Futagami T."/>
            <person name="Toyoda A."/>
            <person name="Takaki Y."/>
            <person name="Nishi S."/>
            <person name="Hori S."/>
            <person name="Arai W."/>
            <person name="Tsubouchi T."/>
            <person name="Morono Y."/>
            <person name="Uchiyama I."/>
            <person name="Ito T."/>
            <person name="Fujiyama A."/>
            <person name="Inagaki F."/>
            <person name="Takami H."/>
        </authorList>
    </citation>
    <scope>NUCLEOTIDE SEQUENCE</scope>
    <source>
        <strain evidence="2">Expedition CK06-06</strain>
    </source>
</reference>
<feature type="domain" description="DJ-1/PfpI" evidence="1">
    <location>
        <begin position="2"/>
        <end position="67"/>
    </location>
</feature>
<proteinExistence type="predicted"/>
<comment type="caution">
    <text evidence="2">The sequence shown here is derived from an EMBL/GenBank/DDBJ whole genome shotgun (WGS) entry which is preliminary data.</text>
</comment>